<keyword evidence="6" id="KW-1185">Reference proteome</keyword>
<keyword evidence="2" id="KW-0288">FMN</keyword>
<protein>
    <recommendedName>
        <fullName evidence="4">PAS domain-containing protein</fullName>
    </recommendedName>
</protein>
<name>A0ABD3QF31_9STRA</name>
<sequence>MVAIMKKAKPDLRATIAGAKIVQEKDATWKKLCMMQRLRKRLKRRKIQKENEAILRAAIDDATITSSVSVPKTLAEALPDDAQKKNNDPRAIVVTEATGSFNMIGCNKAWENLCGFAECEIIGKDSSILQGPDTNVDGLRDAVSRLFDGEQKVNVVTTNYRKDGSKFTNFLTLAPLRDDATGKMTHFVAILNDIGESIARKTSQV</sequence>
<dbReference type="NCBIfam" id="TIGR00229">
    <property type="entry name" value="sensory_box"/>
    <property type="match status" value="1"/>
</dbReference>
<comment type="caution">
    <text evidence="5">The sequence shown here is derived from an EMBL/GenBank/DDBJ whole genome shotgun (WGS) entry which is preliminary data.</text>
</comment>
<dbReference type="Pfam" id="PF13426">
    <property type="entry name" value="PAS_9"/>
    <property type="match status" value="1"/>
</dbReference>
<dbReference type="Proteomes" id="UP001516023">
    <property type="component" value="Unassembled WGS sequence"/>
</dbReference>
<dbReference type="PANTHER" id="PTHR47429:SF2">
    <property type="entry name" value="PROTEIN TWIN LOV 1"/>
    <property type="match status" value="1"/>
</dbReference>
<keyword evidence="3" id="KW-0157">Chromophore</keyword>
<evidence type="ECO:0000313" key="5">
    <source>
        <dbReference type="EMBL" id="KAL3798539.1"/>
    </source>
</evidence>
<evidence type="ECO:0000256" key="1">
    <source>
        <dbReference type="ARBA" id="ARBA00022630"/>
    </source>
</evidence>
<dbReference type="EMBL" id="JABMIG020000045">
    <property type="protein sequence ID" value="KAL3798539.1"/>
    <property type="molecule type" value="Genomic_DNA"/>
</dbReference>
<gene>
    <name evidence="5" type="ORF">HJC23_011843</name>
</gene>
<dbReference type="InterPro" id="IPR035965">
    <property type="entry name" value="PAS-like_dom_sf"/>
</dbReference>
<organism evidence="5 6">
    <name type="scientific">Cyclotella cryptica</name>
    <dbReference type="NCBI Taxonomy" id="29204"/>
    <lineage>
        <taxon>Eukaryota</taxon>
        <taxon>Sar</taxon>
        <taxon>Stramenopiles</taxon>
        <taxon>Ochrophyta</taxon>
        <taxon>Bacillariophyta</taxon>
        <taxon>Coscinodiscophyceae</taxon>
        <taxon>Thalassiosirophycidae</taxon>
        <taxon>Stephanodiscales</taxon>
        <taxon>Stephanodiscaceae</taxon>
        <taxon>Cyclotella</taxon>
    </lineage>
</organism>
<evidence type="ECO:0000256" key="2">
    <source>
        <dbReference type="ARBA" id="ARBA00022643"/>
    </source>
</evidence>
<feature type="domain" description="PAS" evidence="4">
    <location>
        <begin position="91"/>
        <end position="195"/>
    </location>
</feature>
<dbReference type="InterPro" id="IPR000014">
    <property type="entry name" value="PAS"/>
</dbReference>
<evidence type="ECO:0000259" key="4">
    <source>
        <dbReference type="Pfam" id="PF13426"/>
    </source>
</evidence>
<reference evidence="5 6" key="1">
    <citation type="journal article" date="2020" name="G3 (Bethesda)">
        <title>Improved Reference Genome for Cyclotella cryptica CCMP332, a Model for Cell Wall Morphogenesis, Salinity Adaptation, and Lipid Production in Diatoms (Bacillariophyta).</title>
        <authorList>
            <person name="Roberts W.R."/>
            <person name="Downey K.M."/>
            <person name="Ruck E.C."/>
            <person name="Traller J.C."/>
            <person name="Alverson A.J."/>
        </authorList>
    </citation>
    <scope>NUCLEOTIDE SEQUENCE [LARGE SCALE GENOMIC DNA]</scope>
    <source>
        <strain evidence="5 6">CCMP332</strain>
    </source>
</reference>
<accession>A0ABD3QF31</accession>
<keyword evidence="1" id="KW-0285">Flavoprotein</keyword>
<dbReference type="AlphaFoldDB" id="A0ABD3QF31"/>
<evidence type="ECO:0000256" key="3">
    <source>
        <dbReference type="ARBA" id="ARBA00022991"/>
    </source>
</evidence>
<dbReference type="SUPFAM" id="SSF55785">
    <property type="entry name" value="PYP-like sensor domain (PAS domain)"/>
    <property type="match status" value="1"/>
</dbReference>
<dbReference type="InterPro" id="IPR001610">
    <property type="entry name" value="PAC"/>
</dbReference>
<dbReference type="Gene3D" id="3.30.450.20">
    <property type="entry name" value="PAS domain"/>
    <property type="match status" value="1"/>
</dbReference>
<proteinExistence type="predicted"/>
<evidence type="ECO:0000313" key="6">
    <source>
        <dbReference type="Proteomes" id="UP001516023"/>
    </source>
</evidence>
<dbReference type="SMART" id="SM00086">
    <property type="entry name" value="PAC"/>
    <property type="match status" value="1"/>
</dbReference>
<dbReference type="CDD" id="cd00130">
    <property type="entry name" value="PAS"/>
    <property type="match status" value="1"/>
</dbReference>
<dbReference type="PANTHER" id="PTHR47429">
    <property type="entry name" value="PROTEIN TWIN LOV 1"/>
    <property type="match status" value="1"/>
</dbReference>